<proteinExistence type="predicted"/>
<dbReference type="Proteomes" id="UP000078348">
    <property type="component" value="Unassembled WGS sequence"/>
</dbReference>
<keyword evidence="3" id="KW-1185">Reference proteome</keyword>
<gene>
    <name evidence="2" type="ORF">AV274_3889</name>
</gene>
<feature type="region of interest" description="Disordered" evidence="1">
    <location>
        <begin position="123"/>
        <end position="176"/>
    </location>
</feature>
<evidence type="ECO:0000256" key="1">
    <source>
        <dbReference type="SAM" id="MobiDB-lite"/>
    </source>
</evidence>
<protein>
    <submittedName>
        <fullName evidence="2">Uncharacterized protein</fullName>
    </submittedName>
</protein>
<accession>A0A196SEI4</accession>
<feature type="compositionally biased region" description="Polar residues" evidence="1">
    <location>
        <begin position="138"/>
        <end position="164"/>
    </location>
</feature>
<dbReference type="EMBL" id="LXWW01000245">
    <property type="protein sequence ID" value="OAO14404.1"/>
    <property type="molecule type" value="Genomic_DNA"/>
</dbReference>
<sequence>MLQTQLNLLVAEYQAQLDASQSTDYLGYLARQVQSSAEIANNIFLVLSRLFQRHNQGYTTGRGGYNACFNATPVAFNDLARMGGVRSVEWMQRVVRQCRAHLCAVFNTVQRVVILHVQTTQRQKTAANPSGKAGVAASPSSKTIAANPSSKTIAANPSSKTIAANPSGKAGVATNPSSTTIAANPFGKAATAYSTTIVSSAGKTGNSETWERRIPSSVLRMAPKPVIGFCEFFYHFARYENSPESLLHLLKHVRVCRLLHSQHYIDSVLWIMETFPSVTLIHVNVVDILITLLYSRSTRVWRALFKQTWLLEIIYQAVTTPALSPLKAQLMIFLQALATCLQRSAVGAHRASMPLRPRPSHSLAVAPVVDASSAEEASEESGGSVPEPCLTRAESLLQILESCDYFMKIVSVVDVFHIYEPLVMLSNERKPTFVSTNGIGEQSLGYAPTAFRIPT</sequence>
<dbReference type="AlphaFoldDB" id="A0A196SEI4"/>
<evidence type="ECO:0000313" key="3">
    <source>
        <dbReference type="Proteomes" id="UP000078348"/>
    </source>
</evidence>
<comment type="caution">
    <text evidence="2">The sequence shown here is derived from an EMBL/GenBank/DDBJ whole genome shotgun (WGS) entry which is preliminary data.</text>
</comment>
<organism evidence="2 3">
    <name type="scientific">Blastocystis sp. subtype 1 (strain ATCC 50177 / NandII)</name>
    <dbReference type="NCBI Taxonomy" id="478820"/>
    <lineage>
        <taxon>Eukaryota</taxon>
        <taxon>Sar</taxon>
        <taxon>Stramenopiles</taxon>
        <taxon>Bigyra</taxon>
        <taxon>Opalozoa</taxon>
        <taxon>Opalinata</taxon>
        <taxon>Blastocystidae</taxon>
        <taxon>Blastocystis</taxon>
    </lineage>
</organism>
<name>A0A196SEI4_BLAHN</name>
<reference evidence="2 3" key="1">
    <citation type="submission" date="2016-05" db="EMBL/GenBank/DDBJ databases">
        <title>Nuclear genome of Blastocystis sp. subtype 1 NandII.</title>
        <authorList>
            <person name="Gentekaki E."/>
            <person name="Curtis B."/>
            <person name="Stairs C."/>
            <person name="Eme L."/>
            <person name="Herman E."/>
            <person name="Klimes V."/>
            <person name="Arias M.C."/>
            <person name="Elias M."/>
            <person name="Hilliou F."/>
            <person name="Klute M."/>
            <person name="Malik S.-B."/>
            <person name="Pightling A."/>
            <person name="Rachubinski R."/>
            <person name="Salas D."/>
            <person name="Schlacht A."/>
            <person name="Suga H."/>
            <person name="Archibald J."/>
            <person name="Ball S.G."/>
            <person name="Clark G."/>
            <person name="Dacks J."/>
            <person name="Van Der Giezen M."/>
            <person name="Tsaousis A."/>
            <person name="Roger A."/>
        </authorList>
    </citation>
    <scope>NUCLEOTIDE SEQUENCE [LARGE SCALE GENOMIC DNA]</scope>
    <source>
        <strain evidence="3">ATCC 50177 / NandII</strain>
    </source>
</reference>
<evidence type="ECO:0000313" key="2">
    <source>
        <dbReference type="EMBL" id="OAO14404.1"/>
    </source>
</evidence>